<dbReference type="EMBL" id="ML732219">
    <property type="protein sequence ID" value="KAB8073904.1"/>
    <property type="molecule type" value="Genomic_DNA"/>
</dbReference>
<organism evidence="1 2">
    <name type="scientific">Aspergillus leporis</name>
    <dbReference type="NCBI Taxonomy" id="41062"/>
    <lineage>
        <taxon>Eukaryota</taxon>
        <taxon>Fungi</taxon>
        <taxon>Dikarya</taxon>
        <taxon>Ascomycota</taxon>
        <taxon>Pezizomycotina</taxon>
        <taxon>Eurotiomycetes</taxon>
        <taxon>Eurotiomycetidae</taxon>
        <taxon>Eurotiales</taxon>
        <taxon>Aspergillaceae</taxon>
        <taxon>Aspergillus</taxon>
        <taxon>Aspergillus subgen. Circumdati</taxon>
    </lineage>
</organism>
<dbReference type="InterPro" id="IPR029058">
    <property type="entry name" value="AB_hydrolase_fold"/>
</dbReference>
<evidence type="ECO:0000313" key="2">
    <source>
        <dbReference type="Proteomes" id="UP000326565"/>
    </source>
</evidence>
<sequence length="181" mass="19964">MHPPPPSKLTYHQHPTPIHDTLARLDWVLQNLQPKRLGIIGTHIGGSLAPMLALTAAQSINAVAALEPICDWTGLDEYCVRSTDDCNAVSKKRGKERDSSPRDLVPLLKARERFFATPERYFDAFASPILFLRDPGMDVPRTFPEYLTGSGYPVPVLKPGVLRGGCWRASGRCRGCPDTVS</sequence>
<accession>A0A5N5X345</accession>
<dbReference type="SUPFAM" id="SSF53474">
    <property type="entry name" value="alpha/beta-Hydrolases"/>
    <property type="match status" value="1"/>
</dbReference>
<proteinExistence type="predicted"/>
<dbReference type="Proteomes" id="UP000326565">
    <property type="component" value="Unassembled WGS sequence"/>
</dbReference>
<gene>
    <name evidence="1" type="ORF">BDV29DRAFT_174739</name>
</gene>
<name>A0A5N5X345_9EURO</name>
<dbReference type="AlphaFoldDB" id="A0A5N5X345"/>
<dbReference type="Gene3D" id="3.40.50.1820">
    <property type="entry name" value="alpha/beta hydrolase"/>
    <property type="match status" value="1"/>
</dbReference>
<keyword evidence="2" id="KW-1185">Reference proteome</keyword>
<reference evidence="1 2" key="1">
    <citation type="submission" date="2019-04" db="EMBL/GenBank/DDBJ databases">
        <title>Friends and foes A comparative genomics study of 23 Aspergillus species from section Flavi.</title>
        <authorList>
            <consortium name="DOE Joint Genome Institute"/>
            <person name="Kjaerbolling I."/>
            <person name="Vesth T."/>
            <person name="Frisvad J.C."/>
            <person name="Nybo J.L."/>
            <person name="Theobald S."/>
            <person name="Kildgaard S."/>
            <person name="Isbrandt T."/>
            <person name="Kuo A."/>
            <person name="Sato A."/>
            <person name="Lyhne E.K."/>
            <person name="Kogle M.E."/>
            <person name="Wiebenga A."/>
            <person name="Kun R.S."/>
            <person name="Lubbers R.J."/>
            <person name="Makela M.R."/>
            <person name="Barry K."/>
            <person name="Chovatia M."/>
            <person name="Clum A."/>
            <person name="Daum C."/>
            <person name="Haridas S."/>
            <person name="He G."/>
            <person name="LaButti K."/>
            <person name="Lipzen A."/>
            <person name="Mondo S."/>
            <person name="Riley R."/>
            <person name="Salamov A."/>
            <person name="Simmons B.A."/>
            <person name="Magnuson J.K."/>
            <person name="Henrissat B."/>
            <person name="Mortensen U.H."/>
            <person name="Larsen T.O."/>
            <person name="Devries R.P."/>
            <person name="Grigoriev I.V."/>
            <person name="Machida M."/>
            <person name="Baker S.E."/>
            <person name="Andersen M.R."/>
        </authorList>
    </citation>
    <scope>NUCLEOTIDE SEQUENCE [LARGE SCALE GENOMIC DNA]</scope>
    <source>
        <strain evidence="1 2">CBS 151.66</strain>
    </source>
</reference>
<dbReference type="OrthoDB" id="5396420at2759"/>
<protein>
    <submittedName>
        <fullName evidence="1">Uncharacterized protein</fullName>
    </submittedName>
</protein>
<evidence type="ECO:0000313" key="1">
    <source>
        <dbReference type="EMBL" id="KAB8073904.1"/>
    </source>
</evidence>